<dbReference type="Proteomes" id="UP000005019">
    <property type="component" value="Unassembled WGS sequence"/>
</dbReference>
<protein>
    <submittedName>
        <fullName evidence="1">Uncharacterized protein</fullName>
    </submittedName>
</protein>
<name>F5RB75_METUF</name>
<evidence type="ECO:0000313" key="2">
    <source>
        <dbReference type="Proteomes" id="UP000005019"/>
    </source>
</evidence>
<sequence>MANGRSSGYSPFYNVNCLATLHLSQNRVRRGTIRAIEHTRKLIYSM</sequence>
<comment type="caution">
    <text evidence="1">The sequence shown here is derived from an EMBL/GenBank/DDBJ whole genome shotgun (WGS) entry which is preliminary data.</text>
</comment>
<reference evidence="1 2" key="1">
    <citation type="journal article" date="2011" name="J. Bacteriol.">
        <title>Genome sequence of Methyloversatilis universalis FAM5T, a methylotrophic representative of the order Rhodocyclales.</title>
        <authorList>
            <person name="Kittichotirat W."/>
            <person name="Good N.M."/>
            <person name="Hall R."/>
            <person name="Bringel F."/>
            <person name="Lajus A."/>
            <person name="Medigue C."/>
            <person name="Smalley N.E."/>
            <person name="Beck D."/>
            <person name="Bumgarner R."/>
            <person name="Vuilleumier S."/>
            <person name="Kalyuzhnaya M.G."/>
        </authorList>
    </citation>
    <scope>NUCLEOTIDE SEQUENCE [LARGE SCALE GENOMIC DNA]</scope>
    <source>
        <strain evidence="2">ATCC BAA-1314 / JCM 13912 / FAM5</strain>
    </source>
</reference>
<dbReference type="STRING" id="1000565.METUNv1_01515"/>
<accession>F5RB75</accession>
<dbReference type="EMBL" id="AFHG01000042">
    <property type="protein sequence ID" value="EGK72211.1"/>
    <property type="molecule type" value="Genomic_DNA"/>
</dbReference>
<keyword evidence="2" id="KW-1185">Reference proteome</keyword>
<evidence type="ECO:0000313" key="1">
    <source>
        <dbReference type="EMBL" id="EGK72211.1"/>
    </source>
</evidence>
<proteinExistence type="predicted"/>
<dbReference type="AlphaFoldDB" id="F5RB75"/>
<gene>
    <name evidence="1" type="ORF">METUNv1_01515</name>
</gene>
<organism evidence="1 2">
    <name type="scientific">Methyloversatilis universalis (strain ATCC BAA-1314 / DSM 25237 / JCM 13912 / CCUG 52030 / FAM5)</name>
    <dbReference type="NCBI Taxonomy" id="1000565"/>
    <lineage>
        <taxon>Bacteria</taxon>
        <taxon>Pseudomonadati</taxon>
        <taxon>Pseudomonadota</taxon>
        <taxon>Betaproteobacteria</taxon>
        <taxon>Nitrosomonadales</taxon>
        <taxon>Sterolibacteriaceae</taxon>
        <taxon>Methyloversatilis</taxon>
    </lineage>
</organism>